<dbReference type="InterPro" id="IPR011701">
    <property type="entry name" value="MFS"/>
</dbReference>
<keyword evidence="8" id="KW-1185">Reference proteome</keyword>
<evidence type="ECO:0000256" key="2">
    <source>
        <dbReference type="ARBA" id="ARBA00022692"/>
    </source>
</evidence>
<organism evidence="7 8">
    <name type="scientific">Penaeus vannamei</name>
    <name type="common">Whiteleg shrimp</name>
    <name type="synonym">Litopenaeus vannamei</name>
    <dbReference type="NCBI Taxonomy" id="6689"/>
    <lineage>
        <taxon>Eukaryota</taxon>
        <taxon>Metazoa</taxon>
        <taxon>Ecdysozoa</taxon>
        <taxon>Arthropoda</taxon>
        <taxon>Crustacea</taxon>
        <taxon>Multicrustacea</taxon>
        <taxon>Malacostraca</taxon>
        <taxon>Eumalacostraca</taxon>
        <taxon>Eucarida</taxon>
        <taxon>Decapoda</taxon>
        <taxon>Dendrobranchiata</taxon>
        <taxon>Penaeoidea</taxon>
        <taxon>Penaeidae</taxon>
        <taxon>Penaeus</taxon>
    </lineage>
</organism>
<dbReference type="AlphaFoldDB" id="A0A423TI71"/>
<feature type="transmembrane region" description="Helical" evidence="6">
    <location>
        <begin position="511"/>
        <end position="530"/>
    </location>
</feature>
<sequence length="739" mass="82396">MVDVVTRYRWQVSGPRRHARYSRDAPCNGLVASALPSRRSQLHRLHLLSAIFTSAPTVSISGKRKMMDTAAETKSNPSLGKDREMGEGGASAEAQRDGSTPVSAMRRLWAATTYEPLFLLHSIAFYATMTMTESLISDKSCLVTLGKPEEICRDLYNHPHDAIEVQQVASKYQGIVPLAESFVSVFLLLYIGPFSDRYGRKPFLYLSLAMRTLNVLILFFASAFIYSPIELTVAAPFIYSLGGGIATFLMLVFACISDVTSEANRTYRLGILKICMAFGSPTGRVVGGQVFAVGGYLAVYGMSLALLVVCLLILAFTEESVKFGENGHSSFSFSLIEILFLSLFRSLSLSLSVLSCSSVSSFFLFLLCSYFSFSFILPSIFPYPFFLFSFDFLRFPLSSPFLFFSFTFSFFFFYFLLLPPSFSLSPSTFLLFFLRPFSSLSFDSPSLSYPSLFSLSIFYPRTSSLPSTFILFRLSLSSLLSPFPLSAAAFSFFFLFFFLEHHLLISISLTAFSLPSISFFSAFPSLSFVLPRLASITTFLSPSSFFIFHFIFLLSLLLHDHPLLYFSSIPIFFPSILYSISPLSPISIHPLLFSPSSFHRFLFPYVLPSPFTIIISLSPSSFHHHHSLSPSSFHHLPFSPLSSLSPSVLSPSSSPCPFSSRPFTRPSSSPFLLRPFTITISLSPSFFSSQEVRPKLKISRLVEEPASLFAAVHRREGPRRGIVYGVLFAHICMFFALSG</sequence>
<dbReference type="PANTHER" id="PTHR23507">
    <property type="entry name" value="ZGC:174356"/>
    <property type="match status" value="1"/>
</dbReference>
<keyword evidence="3 6" id="KW-1133">Transmembrane helix</keyword>
<feature type="transmembrane region" description="Helical" evidence="6">
    <location>
        <begin position="536"/>
        <end position="556"/>
    </location>
</feature>
<reference evidence="7 8" key="2">
    <citation type="submission" date="2019-01" db="EMBL/GenBank/DDBJ databases">
        <title>The decoding of complex shrimp genome reveals the adaptation for benthos swimmer, frequently molting mechanism and breeding impact on genome.</title>
        <authorList>
            <person name="Sun Y."/>
            <person name="Gao Y."/>
            <person name="Yu Y."/>
        </authorList>
    </citation>
    <scope>NUCLEOTIDE SEQUENCE [LARGE SCALE GENOMIC DNA]</scope>
    <source>
        <tissue evidence="7">Muscle</tissue>
    </source>
</reference>
<dbReference type="InterPro" id="IPR036259">
    <property type="entry name" value="MFS_trans_sf"/>
</dbReference>
<dbReference type="GO" id="GO:0016020">
    <property type="term" value="C:membrane"/>
    <property type="evidence" value="ECO:0007669"/>
    <property type="project" value="UniProtKB-SubCell"/>
</dbReference>
<evidence type="ECO:0000256" key="3">
    <source>
        <dbReference type="ARBA" id="ARBA00022989"/>
    </source>
</evidence>
<feature type="transmembrane region" description="Helical" evidence="6">
    <location>
        <begin position="601"/>
        <end position="622"/>
    </location>
</feature>
<dbReference type="Proteomes" id="UP000283509">
    <property type="component" value="Unassembled WGS sequence"/>
</dbReference>
<keyword evidence="2 6" id="KW-0812">Transmembrane</keyword>
<comment type="caution">
    <text evidence="7">The sequence shown here is derived from an EMBL/GenBank/DDBJ whole genome shotgun (WGS) entry which is preliminary data.</text>
</comment>
<evidence type="ECO:0000256" key="1">
    <source>
        <dbReference type="ARBA" id="ARBA00004141"/>
    </source>
</evidence>
<feature type="transmembrane region" description="Helical" evidence="6">
    <location>
        <begin position="721"/>
        <end position="738"/>
    </location>
</feature>
<reference evidence="7 8" key="1">
    <citation type="submission" date="2018-04" db="EMBL/GenBank/DDBJ databases">
        <authorList>
            <person name="Zhang X."/>
            <person name="Yuan J."/>
            <person name="Li F."/>
            <person name="Xiang J."/>
        </authorList>
    </citation>
    <scope>NUCLEOTIDE SEQUENCE [LARGE SCALE GENOMIC DNA]</scope>
    <source>
        <tissue evidence="7">Muscle</tissue>
    </source>
</reference>
<feature type="transmembrane region" description="Helical" evidence="6">
    <location>
        <begin position="328"/>
        <end position="347"/>
    </location>
</feature>
<gene>
    <name evidence="7" type="ORF">C7M84_005244</name>
</gene>
<protein>
    <submittedName>
        <fullName evidence="7">Proton-coupled folate transporter</fullName>
    </submittedName>
</protein>
<evidence type="ECO:0000313" key="8">
    <source>
        <dbReference type="Proteomes" id="UP000283509"/>
    </source>
</evidence>
<feature type="transmembrane region" description="Helical" evidence="6">
    <location>
        <begin position="479"/>
        <end position="499"/>
    </location>
</feature>
<evidence type="ECO:0000256" key="4">
    <source>
        <dbReference type="ARBA" id="ARBA00023136"/>
    </source>
</evidence>
<feature type="transmembrane region" description="Helical" evidence="6">
    <location>
        <begin position="237"/>
        <end position="259"/>
    </location>
</feature>
<dbReference type="Gene3D" id="1.20.1250.20">
    <property type="entry name" value="MFS general substrate transporter like domains"/>
    <property type="match status" value="1"/>
</dbReference>
<proteinExistence type="predicted"/>
<feature type="region of interest" description="Disordered" evidence="5">
    <location>
        <begin position="63"/>
        <end position="99"/>
    </location>
</feature>
<evidence type="ECO:0000313" key="7">
    <source>
        <dbReference type="EMBL" id="ROT76176.1"/>
    </source>
</evidence>
<feature type="non-terminal residue" evidence="7">
    <location>
        <position position="739"/>
    </location>
</feature>
<feature type="transmembrane region" description="Helical" evidence="6">
    <location>
        <begin position="203"/>
        <end position="225"/>
    </location>
</feature>
<dbReference type="SUPFAM" id="SSF103473">
    <property type="entry name" value="MFS general substrate transporter"/>
    <property type="match status" value="1"/>
</dbReference>
<feature type="transmembrane region" description="Helical" evidence="6">
    <location>
        <begin position="290"/>
        <end position="316"/>
    </location>
</feature>
<keyword evidence="4 6" id="KW-0472">Membrane</keyword>
<feature type="transmembrane region" description="Helical" evidence="6">
    <location>
        <begin position="172"/>
        <end position="191"/>
    </location>
</feature>
<evidence type="ECO:0000256" key="5">
    <source>
        <dbReference type="SAM" id="MobiDB-lite"/>
    </source>
</evidence>
<feature type="transmembrane region" description="Helical" evidence="6">
    <location>
        <begin position="563"/>
        <end position="581"/>
    </location>
</feature>
<accession>A0A423TI71</accession>
<dbReference type="EMBL" id="QCYY01001686">
    <property type="protein sequence ID" value="ROT76176.1"/>
    <property type="molecule type" value="Genomic_DNA"/>
</dbReference>
<comment type="subcellular location">
    <subcellularLocation>
        <location evidence="1">Membrane</location>
        <topology evidence="1">Multi-pass membrane protein</topology>
    </subcellularLocation>
</comment>
<feature type="transmembrane region" description="Helical" evidence="6">
    <location>
        <begin position="359"/>
        <end position="381"/>
    </location>
</feature>
<dbReference type="OrthoDB" id="3026777at2759"/>
<name>A0A423TI71_PENVA</name>
<dbReference type="GO" id="GO:0022857">
    <property type="term" value="F:transmembrane transporter activity"/>
    <property type="evidence" value="ECO:0007669"/>
    <property type="project" value="InterPro"/>
</dbReference>
<feature type="transmembrane region" description="Helical" evidence="6">
    <location>
        <begin position="440"/>
        <end position="459"/>
    </location>
</feature>
<feature type="transmembrane region" description="Helical" evidence="6">
    <location>
        <begin position="401"/>
        <end position="419"/>
    </location>
</feature>
<dbReference type="PANTHER" id="PTHR23507:SF1">
    <property type="entry name" value="FI18259P1-RELATED"/>
    <property type="match status" value="1"/>
</dbReference>
<evidence type="ECO:0000256" key="6">
    <source>
        <dbReference type="SAM" id="Phobius"/>
    </source>
</evidence>
<dbReference type="Pfam" id="PF07690">
    <property type="entry name" value="MFS_1"/>
    <property type="match status" value="1"/>
</dbReference>